<dbReference type="GO" id="GO:0009089">
    <property type="term" value="P:lysine biosynthetic process via diaminopimelate"/>
    <property type="evidence" value="ECO:0007669"/>
    <property type="project" value="UniProtKB-UniRule"/>
</dbReference>
<dbReference type="NCBIfam" id="TIGR01246">
    <property type="entry name" value="dapE_proteo"/>
    <property type="match status" value="1"/>
</dbReference>
<dbReference type="Pfam" id="PF01546">
    <property type="entry name" value="Peptidase_M20"/>
    <property type="match status" value="1"/>
</dbReference>
<evidence type="ECO:0000256" key="6">
    <source>
        <dbReference type="ARBA" id="ARBA00022605"/>
    </source>
</evidence>
<dbReference type="RefSeq" id="WP_163764719.1">
    <property type="nucleotide sequence ID" value="NZ_JAAGYR010000015.1"/>
</dbReference>
<comment type="caution">
    <text evidence="17">The sequence shown here is derived from an EMBL/GenBank/DDBJ whole genome shotgun (WGS) entry which is preliminary data.</text>
</comment>
<organism evidence="17 18">
    <name type="scientific">Pelistega ratti</name>
    <dbReference type="NCBI Taxonomy" id="2652177"/>
    <lineage>
        <taxon>Bacteria</taxon>
        <taxon>Pseudomonadati</taxon>
        <taxon>Pseudomonadota</taxon>
        <taxon>Betaproteobacteria</taxon>
        <taxon>Burkholderiales</taxon>
        <taxon>Alcaligenaceae</taxon>
        <taxon>Pelistega</taxon>
    </lineage>
</organism>
<feature type="binding site" evidence="15">
    <location>
        <position position="104"/>
    </location>
    <ligand>
        <name>Zn(2+)</name>
        <dbReference type="ChEBI" id="CHEBI:29105"/>
        <label>1</label>
    </ligand>
</feature>
<dbReference type="GO" id="GO:0009014">
    <property type="term" value="F:succinyl-diaminopimelate desuccinylase activity"/>
    <property type="evidence" value="ECO:0007669"/>
    <property type="project" value="UniProtKB-UniRule"/>
</dbReference>
<evidence type="ECO:0000256" key="7">
    <source>
        <dbReference type="ARBA" id="ARBA00022723"/>
    </source>
</evidence>
<dbReference type="GO" id="GO:0050897">
    <property type="term" value="F:cobalt ion binding"/>
    <property type="evidence" value="ECO:0007669"/>
    <property type="project" value="UniProtKB-UniRule"/>
</dbReference>
<evidence type="ECO:0000256" key="2">
    <source>
        <dbReference type="ARBA" id="ARBA00006746"/>
    </source>
</evidence>
<evidence type="ECO:0000259" key="16">
    <source>
        <dbReference type="Pfam" id="PF07687"/>
    </source>
</evidence>
<dbReference type="InterPro" id="IPR011650">
    <property type="entry name" value="Peptidase_M20_dimer"/>
</dbReference>
<evidence type="ECO:0000313" key="17">
    <source>
        <dbReference type="EMBL" id="NEN76255.1"/>
    </source>
</evidence>
<evidence type="ECO:0000256" key="5">
    <source>
        <dbReference type="ARBA" id="ARBA00022391"/>
    </source>
</evidence>
<feature type="domain" description="Peptidase M20 dimerisation" evidence="16">
    <location>
        <begin position="180"/>
        <end position="287"/>
    </location>
</feature>
<keyword evidence="8 15" id="KW-0378">Hydrolase</keyword>
<keyword evidence="9 15" id="KW-0862">Zinc</keyword>
<keyword evidence="12 15" id="KW-0170">Cobalt</keyword>
<evidence type="ECO:0000256" key="13">
    <source>
        <dbReference type="ARBA" id="ARBA00031891"/>
    </source>
</evidence>
<evidence type="ECO:0000256" key="1">
    <source>
        <dbReference type="ARBA" id="ARBA00005130"/>
    </source>
</evidence>
<evidence type="ECO:0000256" key="10">
    <source>
        <dbReference type="ARBA" id="ARBA00022915"/>
    </source>
</evidence>
<protein>
    <recommendedName>
        <fullName evidence="5 15">Succinyl-diaminopimelate desuccinylase</fullName>
        <shortName evidence="15">SDAP desuccinylase</shortName>
        <ecNumber evidence="4 15">3.5.1.18</ecNumber>
    </recommendedName>
    <alternativeName>
        <fullName evidence="13 15">N-succinyl-LL-2,6-diaminoheptanedioate amidohydrolase</fullName>
    </alternativeName>
</protein>
<feature type="binding site" evidence="15">
    <location>
        <position position="104"/>
    </location>
    <ligand>
        <name>Zn(2+)</name>
        <dbReference type="ChEBI" id="CHEBI:29105"/>
        <label>2</label>
    </ligand>
</feature>
<dbReference type="GO" id="GO:0008777">
    <property type="term" value="F:acetylornithine deacetylase activity"/>
    <property type="evidence" value="ECO:0007669"/>
    <property type="project" value="TreeGrafter"/>
</dbReference>
<reference evidence="17 18" key="1">
    <citation type="submission" date="2020-02" db="EMBL/GenBank/DDBJ databases">
        <title>Pelistega sp. NLN82 were isolated from wild rodents of the Hainan Island.</title>
        <authorList>
            <person name="Niu N."/>
            <person name="Zhou J."/>
        </authorList>
    </citation>
    <scope>NUCLEOTIDE SEQUENCE [LARGE SCALE GENOMIC DNA]</scope>
    <source>
        <strain evidence="17 18">NLN82</strain>
    </source>
</reference>
<dbReference type="InterPro" id="IPR002933">
    <property type="entry name" value="Peptidase_M20"/>
</dbReference>
<proteinExistence type="inferred from homology"/>
<comment type="catalytic activity">
    <reaction evidence="14 15">
        <text>N-succinyl-(2S,6S)-2,6-diaminopimelate + H2O = (2S,6S)-2,6-diaminopimelate + succinate</text>
        <dbReference type="Rhea" id="RHEA:22608"/>
        <dbReference type="ChEBI" id="CHEBI:15377"/>
        <dbReference type="ChEBI" id="CHEBI:30031"/>
        <dbReference type="ChEBI" id="CHEBI:57609"/>
        <dbReference type="ChEBI" id="CHEBI:58087"/>
        <dbReference type="EC" id="3.5.1.18"/>
    </reaction>
</comment>
<dbReference type="Pfam" id="PF07687">
    <property type="entry name" value="M20_dimer"/>
    <property type="match status" value="1"/>
</dbReference>
<evidence type="ECO:0000256" key="4">
    <source>
        <dbReference type="ARBA" id="ARBA00011921"/>
    </source>
</evidence>
<comment type="subunit">
    <text evidence="3 15">Homodimer.</text>
</comment>
<dbReference type="InterPro" id="IPR005941">
    <property type="entry name" value="DapE_proteobac"/>
</dbReference>
<dbReference type="Proteomes" id="UP000477651">
    <property type="component" value="Unassembled WGS sequence"/>
</dbReference>
<comment type="function">
    <text evidence="15">Catalyzes the hydrolysis of N-succinyl-L,L-diaminopimelic acid (SDAP), forming succinate and LL-2,6-diaminopimelate (DAP), an intermediate involved in the bacterial biosynthesis of lysine and meso-diaminopimelic acid, an essential component of bacterial cell walls.</text>
</comment>
<dbReference type="CDD" id="cd03891">
    <property type="entry name" value="M20_DapE_proteobac"/>
    <property type="match status" value="1"/>
</dbReference>
<keyword evidence="6 15" id="KW-0028">Amino-acid biosynthesis</keyword>
<dbReference type="GO" id="GO:0019877">
    <property type="term" value="P:diaminopimelate biosynthetic process"/>
    <property type="evidence" value="ECO:0007669"/>
    <property type="project" value="UniProtKB-UniRule"/>
</dbReference>
<dbReference type="InterPro" id="IPR036264">
    <property type="entry name" value="Bact_exopeptidase_dim_dom"/>
</dbReference>
<evidence type="ECO:0000256" key="14">
    <source>
        <dbReference type="ARBA" id="ARBA00051301"/>
    </source>
</evidence>
<comment type="cofactor">
    <cofactor evidence="15">
        <name>Zn(2+)</name>
        <dbReference type="ChEBI" id="CHEBI:29105"/>
    </cofactor>
    <cofactor evidence="15">
        <name>Co(2+)</name>
        <dbReference type="ChEBI" id="CHEBI:48828"/>
    </cofactor>
    <text evidence="15">Binds 2 Zn(2+) or Co(2+) ions per subunit.</text>
</comment>
<feature type="binding site" evidence="15">
    <location>
        <position position="167"/>
    </location>
    <ligand>
        <name>Zn(2+)</name>
        <dbReference type="ChEBI" id="CHEBI:29105"/>
        <label>1</label>
    </ligand>
</feature>
<name>A0A6L9Y7T5_9BURK</name>
<feature type="binding site" evidence="15">
    <location>
        <position position="70"/>
    </location>
    <ligand>
        <name>Zn(2+)</name>
        <dbReference type="ChEBI" id="CHEBI:29105"/>
        <label>1</label>
    </ligand>
</feature>
<evidence type="ECO:0000256" key="8">
    <source>
        <dbReference type="ARBA" id="ARBA00022801"/>
    </source>
</evidence>
<sequence>MSHNTITAVDLTIDLINRDSVTPQDKGCQERIAELLEEVGFTAEYLPFEEVQNLWIRKGTQAPLVVFAGHTDVVPTGPIERWDTPPFTATIKEDGYLYGRGAADMKTGVAAFTIACREFVQEYPQHKGSIALLITSDEEGPSINGTVKVCETLEKRGEQLDYCIVGEPTSDKIFGDTIKNGRRGSLTGTLTIKGKQGHVAYPEKVRNPIHLGAAAIAELVATTWDNGNDYFPATSFQISNYHSGTGATNVVPYAAQLIFNFRFSTESTPNSLKQKVHAILDKYQLDYDLEWVLGGSPFLTEKGKLTDIVQEAIFEQIGVHASLSTTGGTSDGRFIAKICPQILEFGPINATIHQVNECVAVNDITTLKNIYKRSLEKLLLSE</sequence>
<dbReference type="FunFam" id="3.40.630.10:FF:000005">
    <property type="entry name" value="Succinyl-diaminopimelate desuccinylase"/>
    <property type="match status" value="1"/>
</dbReference>
<dbReference type="InterPro" id="IPR050072">
    <property type="entry name" value="Peptidase_M20A"/>
</dbReference>
<comment type="similarity">
    <text evidence="2 15">Belongs to the peptidase M20A family. DapE subfamily.</text>
</comment>
<evidence type="ECO:0000256" key="3">
    <source>
        <dbReference type="ARBA" id="ARBA00011738"/>
    </source>
</evidence>
<keyword evidence="18" id="KW-1185">Reference proteome</keyword>
<feature type="active site" description="Proton acceptor" evidence="15">
    <location>
        <position position="138"/>
    </location>
</feature>
<evidence type="ECO:0000256" key="15">
    <source>
        <dbReference type="HAMAP-Rule" id="MF_01690"/>
    </source>
</evidence>
<dbReference type="PANTHER" id="PTHR43808:SF31">
    <property type="entry name" value="N-ACETYL-L-CITRULLINE DEACETYLASE"/>
    <property type="match status" value="1"/>
</dbReference>
<dbReference type="Gene3D" id="3.40.630.10">
    <property type="entry name" value="Zn peptidases"/>
    <property type="match status" value="2"/>
</dbReference>
<dbReference type="EMBL" id="JAAGYR010000015">
    <property type="protein sequence ID" value="NEN76255.1"/>
    <property type="molecule type" value="Genomic_DNA"/>
</dbReference>
<comment type="pathway">
    <text evidence="1 15">Amino-acid biosynthesis; L-lysine biosynthesis via DAP pathway; LL-2,6-diaminopimelate from (S)-tetrahydrodipicolinate (succinylase route): step 3/3.</text>
</comment>
<feature type="active site" evidence="15">
    <location>
        <position position="72"/>
    </location>
</feature>
<dbReference type="GO" id="GO:0008270">
    <property type="term" value="F:zinc ion binding"/>
    <property type="evidence" value="ECO:0007669"/>
    <property type="project" value="UniProtKB-UniRule"/>
</dbReference>
<feature type="binding site" evidence="15">
    <location>
        <position position="353"/>
    </location>
    <ligand>
        <name>Zn(2+)</name>
        <dbReference type="ChEBI" id="CHEBI:29105"/>
        <label>2</label>
    </ligand>
</feature>
<dbReference type="HAMAP" id="MF_01690">
    <property type="entry name" value="DapE"/>
    <property type="match status" value="1"/>
</dbReference>
<dbReference type="SUPFAM" id="SSF55031">
    <property type="entry name" value="Bacterial exopeptidase dimerisation domain"/>
    <property type="match status" value="1"/>
</dbReference>
<dbReference type="UniPathway" id="UPA00034">
    <property type="reaction ID" value="UER00021"/>
</dbReference>
<evidence type="ECO:0000256" key="9">
    <source>
        <dbReference type="ARBA" id="ARBA00022833"/>
    </source>
</evidence>
<keyword evidence="10 15" id="KW-0220">Diaminopimelate biosynthesis</keyword>
<dbReference type="AlphaFoldDB" id="A0A6L9Y7T5"/>
<dbReference type="PANTHER" id="PTHR43808">
    <property type="entry name" value="ACETYLORNITHINE DEACETYLASE"/>
    <property type="match status" value="1"/>
</dbReference>
<gene>
    <name evidence="15 17" type="primary">dapE</name>
    <name evidence="17" type="ORF">F9B74_07955</name>
</gene>
<dbReference type="GO" id="GO:0006526">
    <property type="term" value="P:L-arginine biosynthetic process"/>
    <property type="evidence" value="ECO:0007669"/>
    <property type="project" value="TreeGrafter"/>
</dbReference>
<dbReference type="SUPFAM" id="SSF53187">
    <property type="entry name" value="Zn-dependent exopeptidases"/>
    <property type="match status" value="1"/>
</dbReference>
<keyword evidence="7 15" id="KW-0479">Metal-binding</keyword>
<feature type="binding site" evidence="15">
    <location>
        <position position="139"/>
    </location>
    <ligand>
        <name>Zn(2+)</name>
        <dbReference type="ChEBI" id="CHEBI:29105"/>
        <label>2</label>
    </ligand>
</feature>
<keyword evidence="11 15" id="KW-0457">Lysine biosynthesis</keyword>
<dbReference type="EC" id="3.5.1.18" evidence="4 15"/>
<evidence type="ECO:0000256" key="11">
    <source>
        <dbReference type="ARBA" id="ARBA00023154"/>
    </source>
</evidence>
<accession>A0A6L9Y7T5</accession>
<evidence type="ECO:0000313" key="18">
    <source>
        <dbReference type="Proteomes" id="UP000477651"/>
    </source>
</evidence>
<dbReference type="NCBIfam" id="NF009557">
    <property type="entry name" value="PRK13009.1"/>
    <property type="match status" value="1"/>
</dbReference>
<evidence type="ECO:0000256" key="12">
    <source>
        <dbReference type="ARBA" id="ARBA00023285"/>
    </source>
</evidence>